<evidence type="ECO:0000256" key="1">
    <source>
        <dbReference type="ARBA" id="ARBA00004942"/>
    </source>
</evidence>
<evidence type="ECO:0000256" key="4">
    <source>
        <dbReference type="ARBA" id="ARBA00022485"/>
    </source>
</evidence>
<reference evidence="16 17" key="1">
    <citation type="journal article" date="2013" name="Int. J. Syst. Evol. Microbiol.">
        <title>Marinicauda pacifica gen. nov., sp. nov., a prosthecate alphaproteobacterium of the family Hyphomonadaceae isolated from deep seawater.</title>
        <authorList>
            <person name="Zhang X.Y."/>
            <person name="Li G.W."/>
            <person name="Wang C.S."/>
            <person name="Zhang Y.J."/>
            <person name="Xu X.W."/>
            <person name="Li H."/>
            <person name="Liu A."/>
            <person name="Liu C."/>
            <person name="Xie B.B."/>
            <person name="Qin Q.L."/>
            <person name="Xu Z."/>
            <person name="Chen X.L."/>
            <person name="Zhou B.C."/>
            <person name="Zhang Y.Z."/>
        </authorList>
    </citation>
    <scope>NUCLEOTIDE SEQUENCE [LARGE SCALE GENOMIC DNA]</scope>
    <source>
        <strain evidence="16 17">P-1 km-3</strain>
    </source>
</reference>
<keyword evidence="5 13" id="KW-0808">Transferase</keyword>
<dbReference type="AlphaFoldDB" id="A0A4V3RYZ6"/>
<dbReference type="SFLD" id="SFLDG01278">
    <property type="entry name" value="biotin_synthase_like"/>
    <property type="match status" value="1"/>
</dbReference>
<dbReference type="InterPro" id="IPR013785">
    <property type="entry name" value="Aldolase_TIM"/>
</dbReference>
<dbReference type="RefSeq" id="WP_135945473.1">
    <property type="nucleotide sequence ID" value="NZ_BMEI01000003.1"/>
</dbReference>
<dbReference type="UniPathway" id="UPA00078">
    <property type="reaction ID" value="UER00162"/>
</dbReference>
<dbReference type="InterPro" id="IPR058240">
    <property type="entry name" value="rSAM_sf"/>
</dbReference>
<dbReference type="SFLD" id="SFLDS00029">
    <property type="entry name" value="Radical_SAM"/>
    <property type="match status" value="1"/>
</dbReference>
<sequence>MTALLDDIETLCEPRFDWSRDQVSAVHDAPFNDLVFAAQSVHRKAGHGANEVQKSQLLSIKTGGCAEDCGYCNQSAHFDTGLKASKLMEVDAVLEKAERARQGGATRFCMGAAWRSLKARDEDKICAMISGVKAMGLETCMTLGMLEERQAHRLAEAGLDYYNHNLDTSPEYYQKIITTRTWDDRIETLSYVRKAGISVCCGGILGMGEDKSDRIGLIAELAALDPHPESVPINHLVDVDNTPLSGSKPLDGIDFVRAIATSRIVMPRSVVRLSAGREGMSKELQALCFLAGAGSIFVGEELLTTPNPDTAFDNALFGDLGLQPKAAPSAPKARAAE</sequence>
<keyword evidence="10 13" id="KW-0408">Iron</keyword>
<dbReference type="Pfam" id="PF06968">
    <property type="entry name" value="BATS"/>
    <property type="match status" value="1"/>
</dbReference>
<dbReference type="Proteomes" id="UP000305451">
    <property type="component" value="Unassembled WGS sequence"/>
</dbReference>
<keyword evidence="6 13" id="KW-0949">S-adenosyl-L-methionine</keyword>
<feature type="binding site" evidence="13 14">
    <location>
        <position position="272"/>
    </location>
    <ligand>
        <name>[2Fe-2S] cluster</name>
        <dbReference type="ChEBI" id="CHEBI:190135"/>
    </ligand>
</feature>
<dbReference type="OrthoDB" id="9786826at2"/>
<dbReference type="Gene3D" id="3.20.20.70">
    <property type="entry name" value="Aldolase class I"/>
    <property type="match status" value="1"/>
</dbReference>
<evidence type="ECO:0000256" key="14">
    <source>
        <dbReference type="PIRSR" id="PIRSR001619-1"/>
    </source>
</evidence>
<evidence type="ECO:0000256" key="9">
    <source>
        <dbReference type="ARBA" id="ARBA00022756"/>
    </source>
</evidence>
<keyword evidence="9 13" id="KW-0093">Biotin biosynthesis</keyword>
<dbReference type="SMART" id="SM00729">
    <property type="entry name" value="Elp3"/>
    <property type="match status" value="1"/>
</dbReference>
<evidence type="ECO:0000313" key="17">
    <source>
        <dbReference type="Proteomes" id="UP000305451"/>
    </source>
</evidence>
<comment type="catalytic activity">
    <reaction evidence="12 13">
        <text>(4R,5S)-dethiobiotin + (sulfur carrier)-SH + 2 reduced [2Fe-2S]-[ferredoxin] + 2 S-adenosyl-L-methionine = (sulfur carrier)-H + biotin + 2 5'-deoxyadenosine + 2 L-methionine + 2 oxidized [2Fe-2S]-[ferredoxin]</text>
        <dbReference type="Rhea" id="RHEA:22060"/>
        <dbReference type="Rhea" id="RHEA-COMP:10000"/>
        <dbReference type="Rhea" id="RHEA-COMP:10001"/>
        <dbReference type="Rhea" id="RHEA-COMP:14737"/>
        <dbReference type="Rhea" id="RHEA-COMP:14739"/>
        <dbReference type="ChEBI" id="CHEBI:17319"/>
        <dbReference type="ChEBI" id="CHEBI:29917"/>
        <dbReference type="ChEBI" id="CHEBI:33737"/>
        <dbReference type="ChEBI" id="CHEBI:33738"/>
        <dbReference type="ChEBI" id="CHEBI:57586"/>
        <dbReference type="ChEBI" id="CHEBI:57844"/>
        <dbReference type="ChEBI" id="CHEBI:59789"/>
        <dbReference type="ChEBI" id="CHEBI:64428"/>
        <dbReference type="ChEBI" id="CHEBI:149473"/>
        <dbReference type="EC" id="2.8.1.6"/>
    </reaction>
</comment>
<proteinExistence type="inferred from homology"/>
<comment type="cofactor">
    <cofactor evidence="13 14">
        <name>[4Fe-4S] cluster</name>
        <dbReference type="ChEBI" id="CHEBI:49883"/>
    </cofactor>
    <text evidence="13 14">Binds 1 [4Fe-4S] cluster. The cluster is coordinated with 3 cysteines and an exchangeable S-adenosyl-L-methionine.</text>
</comment>
<dbReference type="GO" id="GO:0051537">
    <property type="term" value="F:2 iron, 2 sulfur cluster binding"/>
    <property type="evidence" value="ECO:0007669"/>
    <property type="project" value="UniProtKB-KW"/>
</dbReference>
<accession>A0A4V3RYZ6</accession>
<evidence type="ECO:0000256" key="11">
    <source>
        <dbReference type="ARBA" id="ARBA00023014"/>
    </source>
</evidence>
<evidence type="ECO:0000256" key="13">
    <source>
        <dbReference type="HAMAP-Rule" id="MF_01694"/>
    </source>
</evidence>
<feature type="binding site" evidence="13 14">
    <location>
        <position position="140"/>
    </location>
    <ligand>
        <name>[2Fe-2S] cluster</name>
        <dbReference type="ChEBI" id="CHEBI:190135"/>
    </ligand>
</feature>
<dbReference type="HAMAP" id="MF_01694">
    <property type="entry name" value="BioB"/>
    <property type="match status" value="1"/>
</dbReference>
<dbReference type="SFLD" id="SFLDF00272">
    <property type="entry name" value="biotin_synthase"/>
    <property type="match status" value="1"/>
</dbReference>
<dbReference type="GO" id="GO:0005506">
    <property type="term" value="F:iron ion binding"/>
    <property type="evidence" value="ECO:0007669"/>
    <property type="project" value="UniProtKB-UniRule"/>
</dbReference>
<evidence type="ECO:0000313" key="16">
    <source>
        <dbReference type="EMBL" id="TGY92339.1"/>
    </source>
</evidence>
<feature type="binding site" evidence="13 14">
    <location>
        <position position="109"/>
    </location>
    <ligand>
        <name>[2Fe-2S] cluster</name>
        <dbReference type="ChEBI" id="CHEBI:190135"/>
    </ligand>
</feature>
<dbReference type="SFLD" id="SFLDG01060">
    <property type="entry name" value="BATS_domain_containing"/>
    <property type="match status" value="1"/>
</dbReference>
<dbReference type="EMBL" id="SRXV01000003">
    <property type="protein sequence ID" value="TGY92339.1"/>
    <property type="molecule type" value="Genomic_DNA"/>
</dbReference>
<feature type="binding site" evidence="13 14">
    <location>
        <position position="65"/>
    </location>
    <ligand>
        <name>[4Fe-4S] cluster</name>
        <dbReference type="ChEBI" id="CHEBI:49883"/>
        <note>4Fe-4S-S-AdoMet</note>
    </ligand>
</feature>
<dbReference type="PROSITE" id="PS51918">
    <property type="entry name" value="RADICAL_SAM"/>
    <property type="match status" value="1"/>
</dbReference>
<keyword evidence="7 13" id="KW-0001">2Fe-2S</keyword>
<comment type="cofactor">
    <cofactor evidence="13">
        <name>[2Fe-2S] cluster</name>
        <dbReference type="ChEBI" id="CHEBI:190135"/>
    </cofactor>
    <text evidence="13">Binds 1 [2Fe-2S] cluster. The cluster is coordinated with 3 cysteines and 1 arginine.</text>
</comment>
<evidence type="ECO:0000256" key="5">
    <source>
        <dbReference type="ARBA" id="ARBA00022679"/>
    </source>
</evidence>
<name>A0A4V3RYZ6_9PROT</name>
<dbReference type="EC" id="2.8.1.6" evidence="3 13"/>
<dbReference type="GO" id="GO:0051539">
    <property type="term" value="F:4 iron, 4 sulfur cluster binding"/>
    <property type="evidence" value="ECO:0007669"/>
    <property type="project" value="UniProtKB-KW"/>
</dbReference>
<keyword evidence="17" id="KW-1185">Reference proteome</keyword>
<dbReference type="SUPFAM" id="SSF102114">
    <property type="entry name" value="Radical SAM enzymes"/>
    <property type="match status" value="1"/>
</dbReference>
<gene>
    <name evidence="13 16" type="primary">bioB</name>
    <name evidence="16" type="ORF">E5162_11885</name>
</gene>
<feature type="binding site" evidence="13 14">
    <location>
        <position position="72"/>
    </location>
    <ligand>
        <name>[4Fe-4S] cluster</name>
        <dbReference type="ChEBI" id="CHEBI:49883"/>
        <note>4Fe-4S-S-AdoMet</note>
    </ligand>
</feature>
<dbReference type="PANTHER" id="PTHR22976">
    <property type="entry name" value="BIOTIN SYNTHASE"/>
    <property type="match status" value="1"/>
</dbReference>
<keyword evidence="8 13" id="KW-0479">Metal-binding</keyword>
<keyword evidence="11 13" id="KW-0411">Iron-sulfur</keyword>
<evidence type="ECO:0000256" key="6">
    <source>
        <dbReference type="ARBA" id="ARBA00022691"/>
    </source>
</evidence>
<dbReference type="NCBIfam" id="TIGR00433">
    <property type="entry name" value="bioB"/>
    <property type="match status" value="1"/>
</dbReference>
<dbReference type="InterPro" id="IPR006638">
    <property type="entry name" value="Elp3/MiaA/NifB-like_rSAM"/>
</dbReference>
<evidence type="ECO:0000256" key="12">
    <source>
        <dbReference type="ARBA" id="ARBA00051157"/>
    </source>
</evidence>
<comment type="pathway">
    <text evidence="1 13">Cofactor biosynthesis; biotin biosynthesis; biotin from 7,8-diaminononanoate: step 2/2.</text>
</comment>
<dbReference type="PANTHER" id="PTHR22976:SF2">
    <property type="entry name" value="BIOTIN SYNTHASE, MITOCHONDRIAL"/>
    <property type="match status" value="1"/>
</dbReference>
<dbReference type="CDD" id="cd01335">
    <property type="entry name" value="Radical_SAM"/>
    <property type="match status" value="1"/>
</dbReference>
<comment type="similarity">
    <text evidence="2 13">Belongs to the radical SAM superfamily. Biotin synthase family.</text>
</comment>
<comment type="subunit">
    <text evidence="13">Homodimer.</text>
</comment>
<organism evidence="16 17">
    <name type="scientific">Marinicauda pacifica</name>
    <dbReference type="NCBI Taxonomy" id="1133559"/>
    <lineage>
        <taxon>Bacteria</taxon>
        <taxon>Pseudomonadati</taxon>
        <taxon>Pseudomonadota</taxon>
        <taxon>Alphaproteobacteria</taxon>
        <taxon>Maricaulales</taxon>
        <taxon>Maricaulaceae</taxon>
        <taxon>Marinicauda</taxon>
    </lineage>
</organism>
<comment type="caution">
    <text evidence="16">The sequence shown here is derived from an EMBL/GenBank/DDBJ whole genome shotgun (WGS) entry which is preliminary data.</text>
</comment>
<protein>
    <recommendedName>
        <fullName evidence="3 13">Biotin synthase</fullName>
        <ecNumber evidence="3 13">2.8.1.6</ecNumber>
    </recommendedName>
</protein>
<dbReference type="InterPro" id="IPR007197">
    <property type="entry name" value="rSAM"/>
</dbReference>
<comment type="function">
    <text evidence="13">Catalyzes the conversion of dethiobiotin (DTB) to biotin by the insertion of a sulfur atom into dethiobiotin via a radical-based mechanism.</text>
</comment>
<evidence type="ECO:0000256" key="2">
    <source>
        <dbReference type="ARBA" id="ARBA00010765"/>
    </source>
</evidence>
<evidence type="ECO:0000256" key="7">
    <source>
        <dbReference type="ARBA" id="ARBA00022714"/>
    </source>
</evidence>
<dbReference type="GO" id="GO:0009102">
    <property type="term" value="P:biotin biosynthetic process"/>
    <property type="evidence" value="ECO:0007669"/>
    <property type="project" value="UniProtKB-UniRule"/>
</dbReference>
<keyword evidence="4 13" id="KW-0004">4Fe-4S</keyword>
<evidence type="ECO:0000256" key="3">
    <source>
        <dbReference type="ARBA" id="ARBA00012236"/>
    </source>
</evidence>
<evidence type="ECO:0000256" key="10">
    <source>
        <dbReference type="ARBA" id="ARBA00023004"/>
    </source>
</evidence>
<evidence type="ECO:0000256" key="8">
    <source>
        <dbReference type="ARBA" id="ARBA00022723"/>
    </source>
</evidence>
<evidence type="ECO:0000259" key="15">
    <source>
        <dbReference type="PROSITE" id="PS51918"/>
    </source>
</evidence>
<dbReference type="InterPro" id="IPR010722">
    <property type="entry name" value="BATS_dom"/>
</dbReference>
<feature type="binding site" evidence="13 14">
    <location>
        <position position="69"/>
    </location>
    <ligand>
        <name>[4Fe-4S] cluster</name>
        <dbReference type="ChEBI" id="CHEBI:49883"/>
        <note>4Fe-4S-S-AdoMet</note>
    </ligand>
</feature>
<dbReference type="GO" id="GO:0004076">
    <property type="term" value="F:biotin synthase activity"/>
    <property type="evidence" value="ECO:0007669"/>
    <property type="project" value="UniProtKB-UniRule"/>
</dbReference>
<dbReference type="Pfam" id="PF04055">
    <property type="entry name" value="Radical_SAM"/>
    <property type="match status" value="1"/>
</dbReference>
<dbReference type="InterPro" id="IPR002684">
    <property type="entry name" value="Biotin_synth/BioAB"/>
</dbReference>
<comment type="cofactor">
    <cofactor evidence="14">
        <name>[2Fe-2S] cluster</name>
        <dbReference type="ChEBI" id="CHEBI:190135"/>
    </cofactor>
    <text evidence="14">Binds 1 [2Fe-2S] cluster. The cluster is coordinated with 3 cysteines and 1 arginine.</text>
</comment>
<feature type="domain" description="Radical SAM core" evidence="15">
    <location>
        <begin position="50"/>
        <end position="277"/>
    </location>
</feature>
<dbReference type="SMART" id="SM00876">
    <property type="entry name" value="BATS"/>
    <property type="match status" value="1"/>
</dbReference>
<dbReference type="PIRSF" id="PIRSF001619">
    <property type="entry name" value="Biotin_synth"/>
    <property type="match status" value="1"/>
</dbReference>
<dbReference type="InterPro" id="IPR024177">
    <property type="entry name" value="Biotin_synthase"/>
</dbReference>
<feature type="binding site" evidence="13 14">
    <location>
        <position position="200"/>
    </location>
    <ligand>
        <name>[2Fe-2S] cluster</name>
        <dbReference type="ChEBI" id="CHEBI:190135"/>
    </ligand>
</feature>